<gene>
    <name evidence="2" type="ORF">DN051_38630</name>
</gene>
<dbReference type="AlphaFoldDB" id="A0A2Z4JA76"/>
<evidence type="ECO:0000313" key="3">
    <source>
        <dbReference type="Proteomes" id="UP000249616"/>
    </source>
</evidence>
<evidence type="ECO:0000256" key="1">
    <source>
        <dbReference type="SAM" id="MobiDB-lite"/>
    </source>
</evidence>
<feature type="region of interest" description="Disordered" evidence="1">
    <location>
        <begin position="38"/>
        <end position="59"/>
    </location>
</feature>
<reference evidence="2 3" key="1">
    <citation type="journal article" date="2019" name="Int. J. Syst. Evol. Microbiol.">
        <title>Streptomyces cadmiisoli sp. nov., a novel actinomycete isolated from cadmium-contaminated soil.</title>
        <authorList>
            <person name="Li K."/>
            <person name="Tang X."/>
            <person name="Zhao J."/>
            <person name="Guo Y."/>
            <person name="Tang Y."/>
            <person name="Gao J."/>
        </authorList>
    </citation>
    <scope>NUCLEOTIDE SEQUENCE [LARGE SCALE GENOMIC DNA]</scope>
    <source>
        <strain evidence="2 3">ZFG47</strain>
    </source>
</reference>
<dbReference type="EMBL" id="CP030073">
    <property type="protein sequence ID" value="AWW41827.1"/>
    <property type="molecule type" value="Genomic_DNA"/>
</dbReference>
<proteinExistence type="predicted"/>
<dbReference type="Proteomes" id="UP000249616">
    <property type="component" value="Chromosome"/>
</dbReference>
<evidence type="ECO:0000313" key="2">
    <source>
        <dbReference type="EMBL" id="AWW41827.1"/>
    </source>
</evidence>
<keyword evidence="3" id="KW-1185">Reference proteome</keyword>
<dbReference type="KEGG" id="scad:DN051_38630"/>
<accession>A0A2Z4JA76</accession>
<feature type="region of interest" description="Disordered" evidence="1">
    <location>
        <begin position="72"/>
        <end position="99"/>
    </location>
</feature>
<feature type="compositionally biased region" description="Polar residues" evidence="1">
    <location>
        <begin position="85"/>
        <end position="99"/>
    </location>
</feature>
<organism evidence="2 3">
    <name type="scientific">Streptomyces cadmiisoli</name>
    <dbReference type="NCBI Taxonomy" id="2184053"/>
    <lineage>
        <taxon>Bacteria</taxon>
        <taxon>Bacillati</taxon>
        <taxon>Actinomycetota</taxon>
        <taxon>Actinomycetes</taxon>
        <taxon>Kitasatosporales</taxon>
        <taxon>Streptomycetaceae</taxon>
        <taxon>Streptomyces</taxon>
        <taxon>Streptomyces aurantiacus group</taxon>
    </lineage>
</organism>
<feature type="compositionally biased region" description="Basic and acidic residues" evidence="1">
    <location>
        <begin position="44"/>
        <end position="53"/>
    </location>
</feature>
<protein>
    <submittedName>
        <fullName evidence="2">Uncharacterized protein</fullName>
    </submittedName>
</protein>
<name>A0A2Z4JA76_9ACTN</name>
<sequence length="99" mass="10461">MGRIVDVLDDERNEQALDLVAGERYQSVGPGVAGVFVGTDDREEGMGEHREGDPAVPGCPASDPVFVRSGQAFAGREDLLDRPSASGNPHQGGQRNPDC</sequence>